<reference evidence="1" key="1">
    <citation type="submission" date="2021-08" db="EMBL/GenBank/DDBJ databases">
        <title>The first chromosome-level gecko genome reveals the dynamic sex chromosomes of Neotropical dwarf geckos (Sphaerodactylidae: Sphaerodactylus).</title>
        <authorList>
            <person name="Pinto B.J."/>
            <person name="Keating S.E."/>
            <person name="Gamble T."/>
        </authorList>
    </citation>
    <scope>NUCLEOTIDE SEQUENCE</scope>
    <source>
        <strain evidence="1">TG3544</strain>
    </source>
</reference>
<evidence type="ECO:0000313" key="2">
    <source>
        <dbReference type="Proteomes" id="UP000827872"/>
    </source>
</evidence>
<dbReference type="Proteomes" id="UP000827872">
    <property type="component" value="Linkage Group LG14"/>
</dbReference>
<gene>
    <name evidence="1" type="ORF">K3G42_016177</name>
</gene>
<proteinExistence type="predicted"/>
<comment type="caution">
    <text evidence="1">The sequence shown here is derived from an EMBL/GenBank/DDBJ whole genome shotgun (WGS) entry which is preliminary data.</text>
</comment>
<sequence length="246" mass="26750">MGLMPLSEAAEEGAIGRGVLPAMQLALEQILREALLSPYALDLRYYDTEDWTTLIVSSAAKYSIQLGENILVDVLYGRVFLDKLLEQLLGPVPEWLKKISLRVSHLEFHPTTPVTLLGDDDSNGGDVASNQGIKTGPELNPDDLLGGGNPDDNSEGGVTDPSPEAKSRAQEFQRIPKFQAESRAQEFQRLESENEPLWHEMSNPATSSTSTTTGRGPWESTSCTSGPSTAPLAPRVPPLHQLNCEL</sequence>
<organism evidence="1 2">
    <name type="scientific">Sphaerodactylus townsendi</name>
    <dbReference type="NCBI Taxonomy" id="933632"/>
    <lineage>
        <taxon>Eukaryota</taxon>
        <taxon>Metazoa</taxon>
        <taxon>Chordata</taxon>
        <taxon>Craniata</taxon>
        <taxon>Vertebrata</taxon>
        <taxon>Euteleostomi</taxon>
        <taxon>Lepidosauria</taxon>
        <taxon>Squamata</taxon>
        <taxon>Bifurcata</taxon>
        <taxon>Gekkota</taxon>
        <taxon>Sphaerodactylidae</taxon>
        <taxon>Sphaerodactylus</taxon>
    </lineage>
</organism>
<protein>
    <submittedName>
        <fullName evidence="1">Uncharacterized protein</fullName>
    </submittedName>
</protein>
<keyword evidence="2" id="KW-1185">Reference proteome</keyword>
<name>A0ACB8EBR5_9SAUR</name>
<accession>A0ACB8EBR5</accession>
<dbReference type="EMBL" id="CM037627">
    <property type="protein sequence ID" value="KAH7989918.1"/>
    <property type="molecule type" value="Genomic_DNA"/>
</dbReference>
<evidence type="ECO:0000313" key="1">
    <source>
        <dbReference type="EMBL" id="KAH7989918.1"/>
    </source>
</evidence>